<evidence type="ECO:0000313" key="3">
    <source>
        <dbReference type="Proteomes" id="UP000269721"/>
    </source>
</evidence>
<dbReference type="AlphaFoldDB" id="A0A4P9WC87"/>
<feature type="compositionally biased region" description="Basic residues" evidence="1">
    <location>
        <begin position="112"/>
        <end position="125"/>
    </location>
</feature>
<feature type="compositionally biased region" description="Basic residues" evidence="1">
    <location>
        <begin position="170"/>
        <end position="181"/>
    </location>
</feature>
<dbReference type="EMBL" id="KZ996199">
    <property type="protein sequence ID" value="RKO89255.1"/>
    <property type="molecule type" value="Genomic_DNA"/>
</dbReference>
<dbReference type="Proteomes" id="UP000269721">
    <property type="component" value="Unassembled WGS sequence"/>
</dbReference>
<sequence>MATPTRDAALTTIYPTQPLSFPIPPRATVELTSEAMHVHWKVPVESIFGGAPKVVGEVPVERVVCETETSASPPARRERQNLAPITPISTTVALASEPSQIHREIPELLRTRWRRHSPLRQHSRASRGAGGFPRRSRRSRRPSEEARQTYDYLGLFSARDHAAPATLTARVRRERVLRHPRGLPSREQGVEPPGQRRALARRSHSEGLVE</sequence>
<gene>
    <name evidence="2" type="ORF">BDK51DRAFT_37861</name>
</gene>
<organism evidence="2 3">
    <name type="scientific">Blyttiomyces helicus</name>
    <dbReference type="NCBI Taxonomy" id="388810"/>
    <lineage>
        <taxon>Eukaryota</taxon>
        <taxon>Fungi</taxon>
        <taxon>Fungi incertae sedis</taxon>
        <taxon>Chytridiomycota</taxon>
        <taxon>Chytridiomycota incertae sedis</taxon>
        <taxon>Chytridiomycetes</taxon>
        <taxon>Chytridiomycetes incertae sedis</taxon>
        <taxon>Blyttiomyces</taxon>
    </lineage>
</organism>
<protein>
    <submittedName>
        <fullName evidence="2">Uncharacterized protein</fullName>
    </submittedName>
</protein>
<feature type="region of interest" description="Disordered" evidence="1">
    <location>
        <begin position="166"/>
        <end position="210"/>
    </location>
</feature>
<keyword evidence="3" id="KW-1185">Reference proteome</keyword>
<reference evidence="3" key="1">
    <citation type="journal article" date="2018" name="Nat. Microbiol.">
        <title>Leveraging single-cell genomics to expand the fungal tree of life.</title>
        <authorList>
            <person name="Ahrendt S.R."/>
            <person name="Quandt C.A."/>
            <person name="Ciobanu D."/>
            <person name="Clum A."/>
            <person name="Salamov A."/>
            <person name="Andreopoulos B."/>
            <person name="Cheng J.F."/>
            <person name="Woyke T."/>
            <person name="Pelin A."/>
            <person name="Henrissat B."/>
            <person name="Reynolds N.K."/>
            <person name="Benny G.L."/>
            <person name="Smith M.E."/>
            <person name="James T.Y."/>
            <person name="Grigoriev I.V."/>
        </authorList>
    </citation>
    <scope>NUCLEOTIDE SEQUENCE [LARGE SCALE GENOMIC DNA]</scope>
</reference>
<feature type="region of interest" description="Disordered" evidence="1">
    <location>
        <begin position="112"/>
        <end position="146"/>
    </location>
</feature>
<accession>A0A4P9WC87</accession>
<evidence type="ECO:0000313" key="2">
    <source>
        <dbReference type="EMBL" id="RKO89255.1"/>
    </source>
</evidence>
<evidence type="ECO:0000256" key="1">
    <source>
        <dbReference type="SAM" id="MobiDB-lite"/>
    </source>
</evidence>
<name>A0A4P9WC87_9FUNG</name>
<proteinExistence type="predicted"/>